<dbReference type="Proteomes" id="UP000219494">
    <property type="component" value="Unassembled WGS sequence"/>
</dbReference>
<gene>
    <name evidence="8" type="ORF">SAMN06297144_0690</name>
</gene>
<dbReference type="InterPro" id="IPR051401">
    <property type="entry name" value="GtrA_CellWall_Glycosyl"/>
</dbReference>
<feature type="domain" description="GtrA/DPMS transmembrane" evidence="7">
    <location>
        <begin position="19"/>
        <end position="136"/>
    </location>
</feature>
<reference evidence="8 9" key="1">
    <citation type="submission" date="2017-07" db="EMBL/GenBank/DDBJ databases">
        <authorList>
            <person name="Sun Z.S."/>
            <person name="Albrecht U."/>
            <person name="Echele G."/>
            <person name="Lee C.C."/>
        </authorList>
    </citation>
    <scope>NUCLEOTIDE SEQUENCE [LARGE SCALE GENOMIC DNA]</scope>
    <source>
        <strain evidence="8 9">CGMCC 1.12672</strain>
    </source>
</reference>
<comment type="subcellular location">
    <subcellularLocation>
        <location evidence="1">Membrane</location>
        <topology evidence="1">Multi-pass membrane protein</topology>
    </subcellularLocation>
</comment>
<evidence type="ECO:0000256" key="5">
    <source>
        <dbReference type="ARBA" id="ARBA00023136"/>
    </source>
</evidence>
<dbReference type="Pfam" id="PF04138">
    <property type="entry name" value="GtrA_DPMS_TM"/>
    <property type="match status" value="1"/>
</dbReference>
<organism evidence="8 9">
    <name type="scientific">Sphingomonas guangdongensis</name>
    <dbReference type="NCBI Taxonomy" id="1141890"/>
    <lineage>
        <taxon>Bacteria</taxon>
        <taxon>Pseudomonadati</taxon>
        <taxon>Pseudomonadota</taxon>
        <taxon>Alphaproteobacteria</taxon>
        <taxon>Sphingomonadales</taxon>
        <taxon>Sphingomonadaceae</taxon>
        <taxon>Sphingomonas</taxon>
    </lineage>
</organism>
<keyword evidence="5 6" id="KW-0472">Membrane</keyword>
<keyword evidence="9" id="KW-1185">Reference proteome</keyword>
<dbReference type="GO" id="GO:0005886">
    <property type="term" value="C:plasma membrane"/>
    <property type="evidence" value="ECO:0007669"/>
    <property type="project" value="TreeGrafter"/>
</dbReference>
<dbReference type="PANTHER" id="PTHR38459">
    <property type="entry name" value="PROPHAGE BACTOPRENOL-LINKED GLUCOSE TRANSLOCASE HOMOLOG"/>
    <property type="match status" value="1"/>
</dbReference>
<evidence type="ECO:0000256" key="4">
    <source>
        <dbReference type="ARBA" id="ARBA00022989"/>
    </source>
</evidence>
<evidence type="ECO:0000256" key="6">
    <source>
        <dbReference type="SAM" id="Phobius"/>
    </source>
</evidence>
<evidence type="ECO:0000259" key="7">
    <source>
        <dbReference type="Pfam" id="PF04138"/>
    </source>
</evidence>
<dbReference type="InterPro" id="IPR007267">
    <property type="entry name" value="GtrA_DPMS_TM"/>
</dbReference>
<proteinExistence type="inferred from homology"/>
<dbReference type="OrthoDB" id="8454931at2"/>
<dbReference type="EMBL" id="OBMI01000001">
    <property type="protein sequence ID" value="SOB79706.1"/>
    <property type="molecule type" value="Genomic_DNA"/>
</dbReference>
<protein>
    <submittedName>
        <fullName evidence="8">Flippase GtrA (Transmembrane translocase of bactoprenol-linked glucose)</fullName>
    </submittedName>
</protein>
<sequence>MATLLHHLNANTIHGQLIRYAITGGGVTLVGGGLYLALVQLTTVNEQVAMFAAYLVCVAIGYVLHSRWSFRGHGERDNPAKTTTRFVAASLISYALNAFFTWALVRGLDLPRWTPVITTLFVTPVIMFVVNRRWVFA</sequence>
<evidence type="ECO:0000256" key="2">
    <source>
        <dbReference type="ARBA" id="ARBA00009399"/>
    </source>
</evidence>
<dbReference type="PANTHER" id="PTHR38459:SF1">
    <property type="entry name" value="PROPHAGE BACTOPRENOL-LINKED GLUCOSE TRANSLOCASE HOMOLOG"/>
    <property type="match status" value="1"/>
</dbReference>
<keyword evidence="3 6" id="KW-0812">Transmembrane</keyword>
<dbReference type="RefSeq" id="WP_097062555.1">
    <property type="nucleotide sequence ID" value="NZ_OBMI01000001.1"/>
</dbReference>
<accession>A0A285QD01</accession>
<feature type="transmembrane region" description="Helical" evidence="6">
    <location>
        <begin position="20"/>
        <end position="41"/>
    </location>
</feature>
<comment type="similarity">
    <text evidence="2">Belongs to the GtrA family.</text>
</comment>
<evidence type="ECO:0000313" key="8">
    <source>
        <dbReference type="EMBL" id="SOB79706.1"/>
    </source>
</evidence>
<keyword evidence="4 6" id="KW-1133">Transmembrane helix</keyword>
<feature type="transmembrane region" description="Helical" evidence="6">
    <location>
        <begin position="111"/>
        <end position="130"/>
    </location>
</feature>
<evidence type="ECO:0000313" key="9">
    <source>
        <dbReference type="Proteomes" id="UP000219494"/>
    </source>
</evidence>
<feature type="transmembrane region" description="Helical" evidence="6">
    <location>
        <begin position="86"/>
        <end position="105"/>
    </location>
</feature>
<dbReference type="AlphaFoldDB" id="A0A285QD01"/>
<feature type="transmembrane region" description="Helical" evidence="6">
    <location>
        <begin position="47"/>
        <end position="65"/>
    </location>
</feature>
<evidence type="ECO:0000256" key="1">
    <source>
        <dbReference type="ARBA" id="ARBA00004141"/>
    </source>
</evidence>
<evidence type="ECO:0000256" key="3">
    <source>
        <dbReference type="ARBA" id="ARBA00022692"/>
    </source>
</evidence>
<name>A0A285QD01_9SPHN</name>
<dbReference type="GO" id="GO:0000271">
    <property type="term" value="P:polysaccharide biosynthetic process"/>
    <property type="evidence" value="ECO:0007669"/>
    <property type="project" value="InterPro"/>
</dbReference>